<dbReference type="EMBL" id="JAWZYT010004745">
    <property type="protein sequence ID" value="KAK4292729.1"/>
    <property type="molecule type" value="Genomic_DNA"/>
</dbReference>
<reference evidence="2" key="1">
    <citation type="submission" date="2023-11" db="EMBL/GenBank/DDBJ databases">
        <title>Genome assemblies of two species of porcelain crab, Petrolisthes cinctipes and Petrolisthes manimaculis (Anomura: Porcellanidae).</title>
        <authorList>
            <person name="Angst P."/>
        </authorList>
    </citation>
    <scope>NUCLEOTIDE SEQUENCE</scope>
    <source>
        <strain evidence="2">PB745_02</strain>
        <tissue evidence="2">Gill</tissue>
    </source>
</reference>
<dbReference type="Proteomes" id="UP001292094">
    <property type="component" value="Unassembled WGS sequence"/>
</dbReference>
<evidence type="ECO:0000313" key="2">
    <source>
        <dbReference type="EMBL" id="KAK4292729.1"/>
    </source>
</evidence>
<comment type="caution">
    <text evidence="2">The sequence shown here is derived from an EMBL/GenBank/DDBJ whole genome shotgun (WGS) entry which is preliminary data.</text>
</comment>
<sequence>MGRGVSRGVSGGIKGKPPVPPPPPSIPANFPMAPSLEPHFKGKLRQQYHASPSLHQRGTNSSPSRHAHICVTRSGYNCGSEGTH</sequence>
<organism evidence="2 3">
    <name type="scientific">Petrolisthes manimaculis</name>
    <dbReference type="NCBI Taxonomy" id="1843537"/>
    <lineage>
        <taxon>Eukaryota</taxon>
        <taxon>Metazoa</taxon>
        <taxon>Ecdysozoa</taxon>
        <taxon>Arthropoda</taxon>
        <taxon>Crustacea</taxon>
        <taxon>Multicrustacea</taxon>
        <taxon>Malacostraca</taxon>
        <taxon>Eumalacostraca</taxon>
        <taxon>Eucarida</taxon>
        <taxon>Decapoda</taxon>
        <taxon>Pleocyemata</taxon>
        <taxon>Anomura</taxon>
        <taxon>Galatheoidea</taxon>
        <taxon>Porcellanidae</taxon>
        <taxon>Petrolisthes</taxon>
    </lineage>
</organism>
<evidence type="ECO:0000313" key="3">
    <source>
        <dbReference type="Proteomes" id="UP001292094"/>
    </source>
</evidence>
<feature type="compositionally biased region" description="Gly residues" evidence="1">
    <location>
        <begin position="1"/>
        <end position="14"/>
    </location>
</feature>
<accession>A0AAE1TRG0</accession>
<name>A0AAE1TRG0_9EUCA</name>
<feature type="compositionally biased region" description="Pro residues" evidence="1">
    <location>
        <begin position="17"/>
        <end position="26"/>
    </location>
</feature>
<feature type="compositionally biased region" description="Polar residues" evidence="1">
    <location>
        <begin position="48"/>
        <end position="64"/>
    </location>
</feature>
<evidence type="ECO:0000256" key="1">
    <source>
        <dbReference type="SAM" id="MobiDB-lite"/>
    </source>
</evidence>
<gene>
    <name evidence="2" type="ORF">Pmani_034515</name>
</gene>
<proteinExistence type="predicted"/>
<keyword evidence="3" id="KW-1185">Reference proteome</keyword>
<feature type="compositionally biased region" description="Polar residues" evidence="1">
    <location>
        <begin position="74"/>
        <end position="84"/>
    </location>
</feature>
<protein>
    <submittedName>
        <fullName evidence="2">Uncharacterized protein</fullName>
    </submittedName>
</protein>
<feature type="region of interest" description="Disordered" evidence="1">
    <location>
        <begin position="1"/>
        <end position="84"/>
    </location>
</feature>
<dbReference type="AlphaFoldDB" id="A0AAE1TRG0"/>